<sequence>MLINIKDRLDEPAIQELLACSVFPDPDRVMETIETYRREPERELYGHESEGEIIGLIGFRLENGGTLTIDHLAVRPDCRGAGFGRGLLLETLELKEPREMVAETDEDAVDFYRSTGFIVVSLGENYPGAERFRCIYRAEE</sequence>
<organism evidence="4 5">
    <name type="scientific">Paenibacillus aurantius</name>
    <dbReference type="NCBI Taxonomy" id="2918900"/>
    <lineage>
        <taxon>Bacteria</taxon>
        <taxon>Bacillati</taxon>
        <taxon>Bacillota</taxon>
        <taxon>Bacilli</taxon>
        <taxon>Bacillales</taxon>
        <taxon>Paenibacillaceae</taxon>
        <taxon>Paenibacillus</taxon>
    </lineage>
</organism>
<dbReference type="CDD" id="cd04301">
    <property type="entry name" value="NAT_SF"/>
    <property type="match status" value="1"/>
</dbReference>
<evidence type="ECO:0000313" key="4">
    <source>
        <dbReference type="EMBL" id="WNQ11925.1"/>
    </source>
</evidence>
<dbReference type="KEGG" id="paun:MJA45_02380"/>
<dbReference type="PANTHER" id="PTHR43800:SF1">
    <property type="entry name" value="PEPTIDYL-LYSINE N-ACETYLTRANSFERASE YJAB"/>
    <property type="match status" value="1"/>
</dbReference>
<dbReference type="InterPro" id="IPR000182">
    <property type="entry name" value="GNAT_dom"/>
</dbReference>
<dbReference type="GO" id="GO:0016747">
    <property type="term" value="F:acyltransferase activity, transferring groups other than amino-acyl groups"/>
    <property type="evidence" value="ECO:0007669"/>
    <property type="project" value="InterPro"/>
</dbReference>
<dbReference type="InterPro" id="IPR016181">
    <property type="entry name" value="Acyl_CoA_acyltransferase"/>
</dbReference>
<evidence type="ECO:0000313" key="5">
    <source>
        <dbReference type="Proteomes" id="UP001305702"/>
    </source>
</evidence>
<dbReference type="EMBL" id="CP130318">
    <property type="protein sequence ID" value="WNQ11925.1"/>
    <property type="molecule type" value="Genomic_DNA"/>
</dbReference>
<dbReference type="PANTHER" id="PTHR43800">
    <property type="entry name" value="PEPTIDYL-LYSINE N-ACETYLTRANSFERASE YJAB"/>
    <property type="match status" value="1"/>
</dbReference>
<dbReference type="Pfam" id="PF00583">
    <property type="entry name" value="Acetyltransf_1"/>
    <property type="match status" value="1"/>
</dbReference>
<feature type="domain" description="N-acetyltransferase" evidence="3">
    <location>
        <begin position="1"/>
        <end position="139"/>
    </location>
</feature>
<evidence type="ECO:0000256" key="2">
    <source>
        <dbReference type="ARBA" id="ARBA00023315"/>
    </source>
</evidence>
<evidence type="ECO:0000259" key="3">
    <source>
        <dbReference type="PROSITE" id="PS51186"/>
    </source>
</evidence>
<gene>
    <name evidence="4" type="ORF">MJA45_02380</name>
</gene>
<keyword evidence="5" id="KW-1185">Reference proteome</keyword>
<accession>A0AA96LEM4</accession>
<dbReference type="Gene3D" id="3.40.630.30">
    <property type="match status" value="1"/>
</dbReference>
<dbReference type="PROSITE" id="PS51186">
    <property type="entry name" value="GNAT"/>
    <property type="match status" value="1"/>
</dbReference>
<reference evidence="4 5" key="1">
    <citation type="submission" date="2022-02" db="EMBL/GenBank/DDBJ databases">
        <title>Paenibacillus sp. MBLB1776 Whole Genome Shotgun Sequencing.</title>
        <authorList>
            <person name="Hwang C.Y."/>
            <person name="Cho E.-S."/>
            <person name="Seo M.-J."/>
        </authorList>
    </citation>
    <scope>NUCLEOTIDE SEQUENCE [LARGE SCALE GENOMIC DNA]</scope>
    <source>
        <strain evidence="4 5">MBLB1776</strain>
    </source>
</reference>
<dbReference type="Proteomes" id="UP001305702">
    <property type="component" value="Chromosome"/>
</dbReference>
<dbReference type="RefSeq" id="WP_315605701.1">
    <property type="nucleotide sequence ID" value="NZ_CP130318.1"/>
</dbReference>
<dbReference type="EC" id="2.3.1.-" evidence="4"/>
<name>A0AA96LEM4_9BACL</name>
<dbReference type="SUPFAM" id="SSF55729">
    <property type="entry name" value="Acyl-CoA N-acyltransferases (Nat)"/>
    <property type="match status" value="1"/>
</dbReference>
<protein>
    <submittedName>
        <fullName evidence="4">GNAT family N-acetyltransferase</fullName>
        <ecNumber evidence="4">2.3.1.-</ecNumber>
    </submittedName>
</protein>
<keyword evidence="1 4" id="KW-0808">Transferase</keyword>
<dbReference type="AlphaFoldDB" id="A0AA96LEM4"/>
<keyword evidence="2 4" id="KW-0012">Acyltransferase</keyword>
<evidence type="ECO:0000256" key="1">
    <source>
        <dbReference type="ARBA" id="ARBA00022679"/>
    </source>
</evidence>
<proteinExistence type="predicted"/>